<keyword evidence="2" id="KW-0732">Signal</keyword>
<dbReference type="Pfam" id="PF00497">
    <property type="entry name" value="SBP_bac_3"/>
    <property type="match status" value="1"/>
</dbReference>
<dbReference type="PANTHER" id="PTHR35936:SF17">
    <property type="entry name" value="ARGININE-BINDING EXTRACELLULAR PROTEIN ARTP"/>
    <property type="match status" value="1"/>
</dbReference>
<dbReference type="SUPFAM" id="SSF53850">
    <property type="entry name" value="Periplasmic binding protein-like II"/>
    <property type="match status" value="1"/>
</dbReference>
<name>A0A1B8P3F8_HALEL</name>
<comment type="caution">
    <text evidence="4">The sequence shown here is derived from an EMBL/GenBank/DDBJ whole genome shotgun (WGS) entry which is preliminary data.</text>
</comment>
<dbReference type="GO" id="GO:0033294">
    <property type="term" value="F:ectoine binding"/>
    <property type="evidence" value="ECO:0007669"/>
    <property type="project" value="InterPro"/>
</dbReference>
<dbReference type="Proteomes" id="UP000092504">
    <property type="component" value="Unassembled WGS sequence"/>
</dbReference>
<feature type="domain" description="Solute-binding protein family 3/N-terminal" evidence="3">
    <location>
        <begin position="48"/>
        <end position="276"/>
    </location>
</feature>
<comment type="similarity">
    <text evidence="1">Belongs to the bacterial solute-binding protein 3 family.</text>
</comment>
<accession>A0A1B8P3F8</accession>
<dbReference type="InterPro" id="IPR001638">
    <property type="entry name" value="Solute-binding_3/MltF_N"/>
</dbReference>
<dbReference type="PATRIC" id="fig|2746.7.peg.1148"/>
<dbReference type="PANTHER" id="PTHR35936">
    <property type="entry name" value="MEMBRANE-BOUND LYTIC MUREIN TRANSGLYCOSYLASE F"/>
    <property type="match status" value="1"/>
</dbReference>
<evidence type="ECO:0000259" key="3">
    <source>
        <dbReference type="SMART" id="SM00062"/>
    </source>
</evidence>
<dbReference type="EMBL" id="MAJD01000001">
    <property type="protein sequence ID" value="OBX36768.1"/>
    <property type="molecule type" value="Genomic_DNA"/>
</dbReference>
<dbReference type="RefSeq" id="WP_065240687.1">
    <property type="nucleotide sequence ID" value="NZ_CP142770.1"/>
</dbReference>
<protein>
    <submittedName>
        <fullName evidence="4">Putative amino-acid ABC transporter-binding protein</fullName>
    </submittedName>
</protein>
<dbReference type="NCBIfam" id="TIGR02995">
    <property type="entry name" value="ectoine_ehuB"/>
    <property type="match status" value="1"/>
</dbReference>
<evidence type="ECO:0000313" key="4">
    <source>
        <dbReference type="EMBL" id="OBX36768.1"/>
    </source>
</evidence>
<dbReference type="InterPro" id="IPR014337">
    <property type="entry name" value="Ectoine_EhuB"/>
</dbReference>
<dbReference type="SMART" id="SM00062">
    <property type="entry name" value="PBPb"/>
    <property type="match status" value="1"/>
</dbReference>
<dbReference type="AlphaFoldDB" id="A0A1B8P3F8"/>
<evidence type="ECO:0000313" key="5">
    <source>
        <dbReference type="Proteomes" id="UP000092504"/>
    </source>
</evidence>
<sequence length="299" mass="32643">MDEMEIGATPRGALTGTRLAWLAVPLALTLTAPTALAASLEELRQQGSIRVAVANEVPYGYLDDEGQGQGAGPEVARHVLDELGIDDIEWVATSFGDLIPGLEEGRFDMAAAEMAIRPGRCERVLFSTPNTSYGEGLLVRATNPLDIRGYEDFARRDDIDVAVLQGASQVDILRSLDVPDTRMIEIESNDAAIETLLADRADAYAGTGLTVSRLGEQSPDVEVVAGFEDPKVDGEIVRSWGGFTFPDDAETLRDAFNEVLTAYRHTPEWEETLTHHGFTQDDILNAFRFETEKLCSPQE</sequence>
<dbReference type="Gene3D" id="3.40.190.10">
    <property type="entry name" value="Periplasmic binding protein-like II"/>
    <property type="match status" value="2"/>
</dbReference>
<evidence type="ECO:0000256" key="2">
    <source>
        <dbReference type="ARBA" id="ARBA00022729"/>
    </source>
</evidence>
<organism evidence="4 5">
    <name type="scientific">Halomonas elongata</name>
    <dbReference type="NCBI Taxonomy" id="2746"/>
    <lineage>
        <taxon>Bacteria</taxon>
        <taxon>Pseudomonadati</taxon>
        <taxon>Pseudomonadota</taxon>
        <taxon>Gammaproteobacteria</taxon>
        <taxon>Oceanospirillales</taxon>
        <taxon>Halomonadaceae</taxon>
        <taxon>Halomonas</taxon>
    </lineage>
</organism>
<reference evidence="4 5" key="1">
    <citation type="submission" date="2016-06" db="EMBL/GenBank/DDBJ databases">
        <title>Genome sequence of halotolerant plant growth promoting strain of Halomonas elongata HEK1 isolated from salterns of Rann of Kutch, Gujarat, India.</title>
        <authorList>
            <person name="Gaba S."/>
            <person name="Singh R.N."/>
            <person name="Abrol S."/>
            <person name="Kaushik R."/>
            <person name="Saxena A.K."/>
        </authorList>
    </citation>
    <scope>NUCLEOTIDE SEQUENCE [LARGE SCALE GENOMIC DNA]</scope>
    <source>
        <strain evidence="4 5">HEK1</strain>
    </source>
</reference>
<dbReference type="GO" id="GO:0051470">
    <property type="term" value="P:ectoine transmembrane transport"/>
    <property type="evidence" value="ECO:0007669"/>
    <property type="project" value="InterPro"/>
</dbReference>
<proteinExistence type="inferred from homology"/>
<gene>
    <name evidence="4" type="ORF">A8U91_01115</name>
</gene>
<evidence type="ECO:0000256" key="1">
    <source>
        <dbReference type="ARBA" id="ARBA00010333"/>
    </source>
</evidence>